<comment type="similarity">
    <text evidence="1">Belongs to the phosphate/phosphite/phosphonate binding protein family.</text>
</comment>
<evidence type="ECO:0000256" key="1">
    <source>
        <dbReference type="ARBA" id="ARBA00007162"/>
    </source>
</evidence>
<evidence type="ECO:0000313" key="4">
    <source>
        <dbReference type="Proteomes" id="UP001214854"/>
    </source>
</evidence>
<evidence type="ECO:0000256" key="2">
    <source>
        <dbReference type="ARBA" id="ARBA00022729"/>
    </source>
</evidence>
<protein>
    <submittedName>
        <fullName evidence="3">Phosphate/phosphite/phosphonate ABC transporter substrate-binding protein</fullName>
    </submittedName>
</protein>
<accession>A0ABT5HRH3</accession>
<dbReference type="Pfam" id="PF12974">
    <property type="entry name" value="Phosphonate-bd"/>
    <property type="match status" value="1"/>
</dbReference>
<dbReference type="Proteomes" id="UP001214854">
    <property type="component" value="Unassembled WGS sequence"/>
</dbReference>
<gene>
    <name evidence="3" type="primary">phnD</name>
    <name evidence="3" type="ORF">PQU92_05235</name>
</gene>
<proteinExistence type="inferred from homology"/>
<dbReference type="RefSeq" id="WP_272747152.1">
    <property type="nucleotide sequence ID" value="NZ_JAQQKX010000003.1"/>
</dbReference>
<keyword evidence="4" id="KW-1185">Reference proteome</keyword>
<reference evidence="3 4" key="1">
    <citation type="submission" date="2023-01" db="EMBL/GenBank/DDBJ databases">
        <title>Novel species of the genus Asticcacaulis isolated from rivers.</title>
        <authorList>
            <person name="Lu H."/>
        </authorList>
    </citation>
    <scope>NUCLEOTIDE SEQUENCE [LARGE SCALE GENOMIC DNA]</scope>
    <source>
        <strain evidence="3 4">BYS171W</strain>
    </source>
</reference>
<dbReference type="Gene3D" id="3.40.190.10">
    <property type="entry name" value="Periplasmic binding protein-like II"/>
    <property type="match status" value="2"/>
</dbReference>
<comment type="caution">
    <text evidence="3">The sequence shown here is derived from an EMBL/GenBank/DDBJ whole genome shotgun (WGS) entry which is preliminary data.</text>
</comment>
<dbReference type="SUPFAM" id="SSF53850">
    <property type="entry name" value="Periplasmic binding protein-like II"/>
    <property type="match status" value="1"/>
</dbReference>
<dbReference type="PANTHER" id="PTHR35841">
    <property type="entry name" value="PHOSPHONATES-BINDING PERIPLASMIC PROTEIN"/>
    <property type="match status" value="1"/>
</dbReference>
<dbReference type="InterPro" id="IPR005770">
    <property type="entry name" value="PhnD"/>
</dbReference>
<dbReference type="NCBIfam" id="TIGR01098">
    <property type="entry name" value="3A0109s03R"/>
    <property type="match status" value="1"/>
</dbReference>
<keyword evidence="2" id="KW-0732">Signal</keyword>
<name>A0ABT5HRH3_9CAUL</name>
<organism evidence="3 4">
    <name type="scientific">Asticcacaulis aquaticus</name>
    <dbReference type="NCBI Taxonomy" id="2984212"/>
    <lineage>
        <taxon>Bacteria</taxon>
        <taxon>Pseudomonadati</taxon>
        <taxon>Pseudomonadota</taxon>
        <taxon>Alphaproteobacteria</taxon>
        <taxon>Caulobacterales</taxon>
        <taxon>Caulobacteraceae</taxon>
        <taxon>Asticcacaulis</taxon>
    </lineage>
</organism>
<dbReference type="PROSITE" id="PS51257">
    <property type="entry name" value="PROKAR_LIPOPROTEIN"/>
    <property type="match status" value="1"/>
</dbReference>
<evidence type="ECO:0000313" key="3">
    <source>
        <dbReference type="EMBL" id="MDC7682668.1"/>
    </source>
</evidence>
<dbReference type="EMBL" id="JAQQKX010000003">
    <property type="protein sequence ID" value="MDC7682668.1"/>
    <property type="molecule type" value="Genomic_DNA"/>
</dbReference>
<sequence>MTVSRKDMLRGIAASALFMVAGCERKAASAKGPRTEINFSILSTENAQNMEPLWKPFLEDMSKQTGLTIKPYFGSNYTTLIEAMRFDKVQLGWFSNASGLEAVRRSDGEVFARSSDTSGVDGYQSVIITRADSPLTAEDLLKCDGTKTFGMGDVKSTSGTLAPMTYFFLPAKVDPAKCFKSVRSAGHEVNFLAVANGVVDAATNNNASLERMGQAHPEKLKQVKVIWTSPTLPEDPIIWRKDLDPATKEKIRSFFLTYGTGKDAEGARQLKVLNNLLFGVFKPADNTHLLPVREMEAAEALIQAQNAGDAAAVEKAKADLAAVTKEADAVKAAPQAAPDAQ</sequence>
<dbReference type="PANTHER" id="PTHR35841:SF1">
    <property type="entry name" value="PHOSPHONATES-BINDING PERIPLASMIC PROTEIN"/>
    <property type="match status" value="1"/>
</dbReference>